<dbReference type="Pfam" id="PF01547">
    <property type="entry name" value="SBP_bac_1"/>
    <property type="match status" value="1"/>
</dbReference>
<gene>
    <name evidence="2" type="ORF">METZ01_LOCUS65517</name>
</gene>
<dbReference type="EMBL" id="UINC01004215">
    <property type="protein sequence ID" value="SVA12663.1"/>
    <property type="molecule type" value="Genomic_DNA"/>
</dbReference>
<dbReference type="Gene3D" id="3.40.190.10">
    <property type="entry name" value="Periplasmic binding protein-like II"/>
    <property type="match status" value="2"/>
</dbReference>
<dbReference type="InterPro" id="IPR006059">
    <property type="entry name" value="SBP"/>
</dbReference>
<dbReference type="SUPFAM" id="SSF53850">
    <property type="entry name" value="Periplasmic binding protein-like II"/>
    <property type="match status" value="1"/>
</dbReference>
<protein>
    <recommendedName>
        <fullName evidence="3">ABC transporter substrate-binding protein</fullName>
    </recommendedName>
</protein>
<evidence type="ECO:0008006" key="3">
    <source>
        <dbReference type="Google" id="ProtNLM"/>
    </source>
</evidence>
<dbReference type="AlphaFoldDB" id="A0A381TFC4"/>
<reference evidence="2" key="1">
    <citation type="submission" date="2018-05" db="EMBL/GenBank/DDBJ databases">
        <authorList>
            <person name="Lanie J.A."/>
            <person name="Ng W.-L."/>
            <person name="Kazmierczak K.M."/>
            <person name="Andrzejewski T.M."/>
            <person name="Davidsen T.M."/>
            <person name="Wayne K.J."/>
            <person name="Tettelin H."/>
            <person name="Glass J.I."/>
            <person name="Rusch D."/>
            <person name="Podicherti R."/>
            <person name="Tsui H.-C.T."/>
            <person name="Winkler M.E."/>
        </authorList>
    </citation>
    <scope>NUCLEOTIDE SEQUENCE</scope>
</reference>
<dbReference type="PANTHER" id="PTHR43649">
    <property type="entry name" value="ARABINOSE-BINDING PROTEIN-RELATED"/>
    <property type="match status" value="1"/>
</dbReference>
<evidence type="ECO:0000256" key="1">
    <source>
        <dbReference type="SAM" id="MobiDB-lite"/>
    </source>
</evidence>
<proteinExistence type="predicted"/>
<dbReference type="PANTHER" id="PTHR43649:SF12">
    <property type="entry name" value="DIACETYLCHITOBIOSE BINDING PROTEIN DASA"/>
    <property type="match status" value="1"/>
</dbReference>
<name>A0A381TFC4_9ZZZZ</name>
<sequence>MKRIAIILVICLSFTAFGNVSAMDWKAHSGKTITFLMSEHPVLKGIREVLPQFEKDTGIKVRVNALAEDVYFDKMEVALRAGKGVADVHFCPMDSTAFNQYLANLLEPLDGYIKNSNKTASNYDLGDFPDGFLQSTRFPGGPGSKHYCIPASFESYILFYNKNHVNKYLGGKVPETFDDLILAAKKVKKSSNGDVMGMVVRGKRTDTAIDTITGVVYNAWGERNVNYPQNIWFDGDWNSPQMDHPAIQRGLSQYAGLMSAGPDDVKAYDWDEAGTAFQKGLAAFFVDASLFGPWFEEKDSPSSGNTGYAVLPPQVKGGKSYTAHWQWGLGMPANAKEKDAAWYFIQYMTNKQNEPKIGAFHGGAARMSTWSNPTYTKTLNPDYVKSTLESMKTTRSSVVMKKGWSQYALEIVDTIHRIHGGMSAEKSGEKANKTFNKYNSQ</sequence>
<evidence type="ECO:0000313" key="2">
    <source>
        <dbReference type="EMBL" id="SVA12663.1"/>
    </source>
</evidence>
<feature type="region of interest" description="Disordered" evidence="1">
    <location>
        <begin position="422"/>
        <end position="441"/>
    </location>
</feature>
<accession>A0A381TFC4</accession>
<dbReference type="InterPro" id="IPR050490">
    <property type="entry name" value="Bact_solute-bd_prot1"/>
</dbReference>
<organism evidence="2">
    <name type="scientific">marine metagenome</name>
    <dbReference type="NCBI Taxonomy" id="408172"/>
    <lineage>
        <taxon>unclassified sequences</taxon>
        <taxon>metagenomes</taxon>
        <taxon>ecological metagenomes</taxon>
    </lineage>
</organism>